<feature type="domain" description="HAMP" evidence="13">
    <location>
        <begin position="170"/>
        <end position="223"/>
    </location>
</feature>
<evidence type="ECO:0000256" key="3">
    <source>
        <dbReference type="ARBA" id="ARBA00012438"/>
    </source>
</evidence>
<dbReference type="EC" id="2.7.13.3" evidence="3"/>
<keyword evidence="4" id="KW-0597">Phosphoprotein</keyword>
<protein>
    <recommendedName>
        <fullName evidence="3">histidine kinase</fullName>
        <ecNumber evidence="3">2.7.13.3</ecNumber>
    </recommendedName>
</protein>
<dbReference type="Pfam" id="PF00672">
    <property type="entry name" value="HAMP"/>
    <property type="match status" value="1"/>
</dbReference>
<feature type="domain" description="Histidine kinase" evidence="12">
    <location>
        <begin position="231"/>
        <end position="438"/>
    </location>
</feature>
<proteinExistence type="predicted"/>
<dbReference type="SUPFAM" id="SSF158472">
    <property type="entry name" value="HAMP domain-like"/>
    <property type="match status" value="1"/>
</dbReference>
<dbReference type="InterPro" id="IPR004358">
    <property type="entry name" value="Sig_transdc_His_kin-like_C"/>
</dbReference>
<organism evidence="14 15">
    <name type="scientific">Kibdelosporangium aridum</name>
    <dbReference type="NCBI Taxonomy" id="2030"/>
    <lineage>
        <taxon>Bacteria</taxon>
        <taxon>Bacillati</taxon>
        <taxon>Actinomycetota</taxon>
        <taxon>Actinomycetes</taxon>
        <taxon>Pseudonocardiales</taxon>
        <taxon>Pseudonocardiaceae</taxon>
        <taxon>Kibdelosporangium</taxon>
    </lineage>
</organism>
<dbReference type="Gene3D" id="1.10.287.130">
    <property type="match status" value="1"/>
</dbReference>
<comment type="subcellular location">
    <subcellularLocation>
        <location evidence="2">Cell membrane</location>
    </subcellularLocation>
</comment>
<evidence type="ECO:0000256" key="10">
    <source>
        <dbReference type="ARBA" id="ARBA00023136"/>
    </source>
</evidence>
<dbReference type="GO" id="GO:0000155">
    <property type="term" value="F:phosphorelay sensor kinase activity"/>
    <property type="evidence" value="ECO:0007669"/>
    <property type="project" value="InterPro"/>
</dbReference>
<dbReference type="PANTHER" id="PTHR45436:SF5">
    <property type="entry name" value="SENSOR HISTIDINE KINASE TRCS"/>
    <property type="match status" value="1"/>
</dbReference>
<keyword evidence="8 11" id="KW-1133">Transmembrane helix</keyword>
<dbReference type="Pfam" id="PF00512">
    <property type="entry name" value="HisKA"/>
    <property type="match status" value="1"/>
</dbReference>
<dbReference type="InterPro" id="IPR003660">
    <property type="entry name" value="HAMP_dom"/>
</dbReference>
<evidence type="ECO:0000256" key="1">
    <source>
        <dbReference type="ARBA" id="ARBA00000085"/>
    </source>
</evidence>
<keyword evidence="9" id="KW-0902">Two-component regulatory system</keyword>
<evidence type="ECO:0000256" key="8">
    <source>
        <dbReference type="ARBA" id="ARBA00022989"/>
    </source>
</evidence>
<dbReference type="PROSITE" id="PS50885">
    <property type="entry name" value="HAMP"/>
    <property type="match status" value="1"/>
</dbReference>
<keyword evidence="6 11" id="KW-0812">Transmembrane</keyword>
<dbReference type="InterPro" id="IPR003661">
    <property type="entry name" value="HisK_dim/P_dom"/>
</dbReference>
<evidence type="ECO:0000256" key="5">
    <source>
        <dbReference type="ARBA" id="ARBA00022679"/>
    </source>
</evidence>
<evidence type="ECO:0000256" key="2">
    <source>
        <dbReference type="ARBA" id="ARBA00004236"/>
    </source>
</evidence>
<dbReference type="InterPro" id="IPR050428">
    <property type="entry name" value="TCS_sensor_his_kinase"/>
</dbReference>
<evidence type="ECO:0000256" key="6">
    <source>
        <dbReference type="ARBA" id="ARBA00022692"/>
    </source>
</evidence>
<dbReference type="CDD" id="cd00082">
    <property type="entry name" value="HisKA"/>
    <property type="match status" value="1"/>
</dbReference>
<evidence type="ECO:0000256" key="11">
    <source>
        <dbReference type="SAM" id="Phobius"/>
    </source>
</evidence>
<dbReference type="CDD" id="cd06225">
    <property type="entry name" value="HAMP"/>
    <property type="match status" value="1"/>
</dbReference>
<gene>
    <name evidence="14" type="ORF">DMH04_07800</name>
</gene>
<name>A0A428ZKC5_KIBAR</name>
<dbReference type="EMBL" id="QHKI01000004">
    <property type="protein sequence ID" value="RSM88537.1"/>
    <property type="molecule type" value="Genomic_DNA"/>
</dbReference>
<dbReference type="SMART" id="SM00387">
    <property type="entry name" value="HATPase_c"/>
    <property type="match status" value="1"/>
</dbReference>
<dbReference type="OrthoDB" id="9786919at2"/>
<dbReference type="SUPFAM" id="SSF47384">
    <property type="entry name" value="Homodimeric domain of signal transducing histidine kinase"/>
    <property type="match status" value="1"/>
</dbReference>
<dbReference type="Gene3D" id="3.30.565.10">
    <property type="entry name" value="Histidine kinase-like ATPase, C-terminal domain"/>
    <property type="match status" value="1"/>
</dbReference>
<accession>A0A428ZKC5</accession>
<dbReference type="Pfam" id="PF02518">
    <property type="entry name" value="HATPase_c"/>
    <property type="match status" value="1"/>
</dbReference>
<dbReference type="SMART" id="SM00388">
    <property type="entry name" value="HisKA"/>
    <property type="match status" value="1"/>
</dbReference>
<dbReference type="SMART" id="SM00304">
    <property type="entry name" value="HAMP"/>
    <property type="match status" value="1"/>
</dbReference>
<evidence type="ECO:0000259" key="12">
    <source>
        <dbReference type="PROSITE" id="PS50109"/>
    </source>
</evidence>
<evidence type="ECO:0000259" key="13">
    <source>
        <dbReference type="PROSITE" id="PS50885"/>
    </source>
</evidence>
<dbReference type="GO" id="GO:0005886">
    <property type="term" value="C:plasma membrane"/>
    <property type="evidence" value="ECO:0007669"/>
    <property type="project" value="UniProtKB-SubCell"/>
</dbReference>
<evidence type="ECO:0000313" key="15">
    <source>
        <dbReference type="Proteomes" id="UP000287547"/>
    </source>
</evidence>
<dbReference type="Proteomes" id="UP000287547">
    <property type="component" value="Unassembled WGS sequence"/>
</dbReference>
<dbReference type="InterPro" id="IPR036890">
    <property type="entry name" value="HATPase_C_sf"/>
</dbReference>
<dbReference type="PROSITE" id="PS50109">
    <property type="entry name" value="HIS_KIN"/>
    <property type="match status" value="1"/>
</dbReference>
<evidence type="ECO:0000256" key="4">
    <source>
        <dbReference type="ARBA" id="ARBA00022553"/>
    </source>
</evidence>
<evidence type="ECO:0000256" key="9">
    <source>
        <dbReference type="ARBA" id="ARBA00023012"/>
    </source>
</evidence>
<keyword evidence="10 11" id="KW-0472">Membrane</keyword>
<dbReference type="InterPro" id="IPR003594">
    <property type="entry name" value="HATPase_dom"/>
</dbReference>
<feature type="transmembrane region" description="Helical" evidence="11">
    <location>
        <begin position="20"/>
        <end position="43"/>
    </location>
</feature>
<sequence>MNFIVRTTRWLLPREIRGRLVLAATVIVAIPLIAAVIATAQLVRSSLTSNTLLVARYECMPNPVVDQRHATSQGESESLCSASFWYFGMQHAPGEQPMLPAGLALSFWPFSEPEFDDSAPAEEQKLARRISQTPAFVRDQATLHVTVVSLAGGLIVLLGLFAVTIRAALSRVLRPVEAIRREVDEITEHDLARRVSVPRTRDEIARLATTMNRTLERLHTAVETNRRFAADASHELRSPLAALRAELEIAQAHPEKSQWRQVIDDALSDTRRLEELTDDLLLLTSLDNAITPDEHVDLTTVVAEETARILPAHVTLTAQTPNAPVQVHGRRALLVRLLGNLLDNAERYANHQITVRLTTNTTTAVLEVSNDGPEIPSADRERIFDRFTRLDDARTRGTGGTGLGLSIAHRIATAHHGTIHATNSEGCTTFITRIPLATARP</sequence>
<evidence type="ECO:0000313" key="14">
    <source>
        <dbReference type="EMBL" id="RSM88537.1"/>
    </source>
</evidence>
<comment type="catalytic activity">
    <reaction evidence="1">
        <text>ATP + protein L-histidine = ADP + protein N-phospho-L-histidine.</text>
        <dbReference type="EC" id="2.7.13.3"/>
    </reaction>
</comment>
<dbReference type="PANTHER" id="PTHR45436">
    <property type="entry name" value="SENSOR HISTIDINE KINASE YKOH"/>
    <property type="match status" value="1"/>
</dbReference>
<dbReference type="InterPro" id="IPR005467">
    <property type="entry name" value="His_kinase_dom"/>
</dbReference>
<dbReference type="InterPro" id="IPR036097">
    <property type="entry name" value="HisK_dim/P_sf"/>
</dbReference>
<dbReference type="Gene3D" id="6.10.340.10">
    <property type="match status" value="1"/>
</dbReference>
<keyword evidence="5" id="KW-0808">Transferase</keyword>
<dbReference type="AlphaFoldDB" id="A0A428ZKC5"/>
<dbReference type="PRINTS" id="PR00344">
    <property type="entry name" value="BCTRLSENSOR"/>
</dbReference>
<reference evidence="14 15" key="1">
    <citation type="submission" date="2018-05" db="EMBL/GenBank/DDBJ databases">
        <title>Evolution of GPA BGCs.</title>
        <authorList>
            <person name="Waglechner N."/>
            <person name="Wright G.D."/>
        </authorList>
    </citation>
    <scope>NUCLEOTIDE SEQUENCE [LARGE SCALE GENOMIC DNA]</scope>
    <source>
        <strain evidence="14 15">A82846</strain>
    </source>
</reference>
<comment type="caution">
    <text evidence="14">The sequence shown here is derived from an EMBL/GenBank/DDBJ whole genome shotgun (WGS) entry which is preliminary data.</text>
</comment>
<dbReference type="SUPFAM" id="SSF55874">
    <property type="entry name" value="ATPase domain of HSP90 chaperone/DNA topoisomerase II/histidine kinase"/>
    <property type="match status" value="1"/>
</dbReference>
<keyword evidence="7 14" id="KW-0418">Kinase</keyword>
<evidence type="ECO:0000256" key="7">
    <source>
        <dbReference type="ARBA" id="ARBA00022777"/>
    </source>
</evidence>
<feature type="transmembrane region" description="Helical" evidence="11">
    <location>
        <begin position="141"/>
        <end position="165"/>
    </location>
</feature>